<name>A0ABU3NIU4_9CHLR</name>
<comment type="caution">
    <text evidence="2">The sequence shown here is derived from an EMBL/GenBank/DDBJ whole genome shotgun (WGS) entry which is preliminary data.</text>
</comment>
<keyword evidence="3" id="KW-1185">Reference proteome</keyword>
<evidence type="ECO:0000256" key="1">
    <source>
        <dbReference type="SAM" id="MobiDB-lite"/>
    </source>
</evidence>
<accession>A0ABU3NIU4</accession>
<reference evidence="2 3" key="1">
    <citation type="submission" date="2023-07" db="EMBL/GenBank/DDBJ databases">
        <title>Novel species of Thermanaerothrix with wide hydrolytic capabilities.</title>
        <authorList>
            <person name="Zayulina K.S."/>
            <person name="Podosokorskaya O.A."/>
            <person name="Elcheninov A.G."/>
        </authorList>
    </citation>
    <scope>NUCLEOTIDE SEQUENCE [LARGE SCALE GENOMIC DNA]</scope>
    <source>
        <strain evidence="2 3">4228-RoL</strain>
    </source>
</reference>
<dbReference type="EMBL" id="JAUHMF010000001">
    <property type="protein sequence ID" value="MDT8896769.1"/>
    <property type="molecule type" value="Genomic_DNA"/>
</dbReference>
<organism evidence="2 3">
    <name type="scientific">Thermanaerothrix solaris</name>
    <dbReference type="NCBI Taxonomy" id="3058434"/>
    <lineage>
        <taxon>Bacteria</taxon>
        <taxon>Bacillati</taxon>
        <taxon>Chloroflexota</taxon>
        <taxon>Anaerolineae</taxon>
        <taxon>Anaerolineales</taxon>
        <taxon>Anaerolineaceae</taxon>
        <taxon>Thermanaerothrix</taxon>
    </lineage>
</organism>
<dbReference type="InterPro" id="IPR010985">
    <property type="entry name" value="Ribbon_hlx_hlx"/>
</dbReference>
<dbReference type="RefSeq" id="WP_315623283.1">
    <property type="nucleotide sequence ID" value="NZ_JAUHMF010000001.1"/>
</dbReference>
<evidence type="ECO:0000313" key="3">
    <source>
        <dbReference type="Proteomes" id="UP001254165"/>
    </source>
</evidence>
<proteinExistence type="predicted"/>
<evidence type="ECO:0000313" key="2">
    <source>
        <dbReference type="EMBL" id="MDT8896769.1"/>
    </source>
</evidence>
<dbReference type="Proteomes" id="UP001254165">
    <property type="component" value="Unassembled WGS sequence"/>
</dbReference>
<dbReference type="SUPFAM" id="SSF47598">
    <property type="entry name" value="Ribbon-helix-helix"/>
    <property type="match status" value="1"/>
</dbReference>
<protein>
    <recommendedName>
        <fullName evidence="4">CopG-like ribbon-helix-helix domain-containing protein</fullName>
    </recommendedName>
</protein>
<sequence length="63" mass="7289">MSQKIFAIRLPGWLWEEVQRRAETEFLTPSAVIRRELSKSFQKSKEKTKENASGAKVEHGKTN</sequence>
<evidence type="ECO:0008006" key="4">
    <source>
        <dbReference type="Google" id="ProtNLM"/>
    </source>
</evidence>
<feature type="region of interest" description="Disordered" evidence="1">
    <location>
        <begin position="39"/>
        <end position="63"/>
    </location>
</feature>
<gene>
    <name evidence="2" type="ORF">QYE77_00705</name>
</gene>